<organism evidence="2 3">
    <name type="scientific">Rugamonas rubra</name>
    <dbReference type="NCBI Taxonomy" id="758825"/>
    <lineage>
        <taxon>Bacteria</taxon>
        <taxon>Pseudomonadati</taxon>
        <taxon>Pseudomonadota</taxon>
        <taxon>Betaproteobacteria</taxon>
        <taxon>Burkholderiales</taxon>
        <taxon>Oxalobacteraceae</taxon>
        <taxon>Telluria group</taxon>
        <taxon>Rugamonas</taxon>
    </lineage>
</organism>
<protein>
    <submittedName>
        <fullName evidence="2">Uncharacterized protein</fullName>
    </submittedName>
</protein>
<dbReference type="RefSeq" id="WP_093387712.1">
    <property type="nucleotide sequence ID" value="NZ_FOTW01000010.1"/>
</dbReference>
<sequence>MQRITCQSICDLLDDVVRAFLHTGRIGLRALRRMSWPALLLSSVLLALLLTILPLALVLFTVFLLLKLALGAVVIGSRRARHDDKTHP</sequence>
<gene>
    <name evidence="2" type="ORF">SAMN02982985_02378</name>
</gene>
<keyword evidence="1" id="KW-0472">Membrane</keyword>
<evidence type="ECO:0000313" key="2">
    <source>
        <dbReference type="EMBL" id="SFM00470.1"/>
    </source>
</evidence>
<dbReference type="STRING" id="758825.SAMN02982985_02378"/>
<keyword evidence="3" id="KW-1185">Reference proteome</keyword>
<accession>A0A1I4MBA6</accession>
<keyword evidence="1" id="KW-1133">Transmembrane helix</keyword>
<proteinExistence type="predicted"/>
<dbReference type="Proteomes" id="UP000199470">
    <property type="component" value="Unassembled WGS sequence"/>
</dbReference>
<feature type="transmembrane region" description="Helical" evidence="1">
    <location>
        <begin position="58"/>
        <end position="76"/>
    </location>
</feature>
<dbReference type="EMBL" id="FOTW01000010">
    <property type="protein sequence ID" value="SFM00470.1"/>
    <property type="molecule type" value="Genomic_DNA"/>
</dbReference>
<dbReference type="AlphaFoldDB" id="A0A1I4MBA6"/>
<feature type="transmembrane region" description="Helical" evidence="1">
    <location>
        <begin position="34"/>
        <end position="52"/>
    </location>
</feature>
<reference evidence="2 3" key="1">
    <citation type="submission" date="2016-10" db="EMBL/GenBank/DDBJ databases">
        <authorList>
            <person name="de Groot N.N."/>
        </authorList>
    </citation>
    <scope>NUCLEOTIDE SEQUENCE [LARGE SCALE GENOMIC DNA]</scope>
    <source>
        <strain evidence="2 3">ATCC 43154</strain>
    </source>
</reference>
<keyword evidence="1" id="KW-0812">Transmembrane</keyword>
<evidence type="ECO:0000256" key="1">
    <source>
        <dbReference type="SAM" id="Phobius"/>
    </source>
</evidence>
<evidence type="ECO:0000313" key="3">
    <source>
        <dbReference type="Proteomes" id="UP000199470"/>
    </source>
</evidence>
<name>A0A1I4MBA6_9BURK</name>